<dbReference type="RefSeq" id="WP_127726838.1">
    <property type="nucleotide sequence ID" value="NZ_SACP01000001.1"/>
</dbReference>
<keyword evidence="1" id="KW-0812">Transmembrane</keyword>
<feature type="transmembrane region" description="Helical" evidence="1">
    <location>
        <begin position="37"/>
        <end position="61"/>
    </location>
</feature>
<organism evidence="2 3">
    <name type="scientific">Methylobacterium oryzihabitans</name>
    <dbReference type="NCBI Taxonomy" id="2499852"/>
    <lineage>
        <taxon>Bacteria</taxon>
        <taxon>Pseudomonadati</taxon>
        <taxon>Pseudomonadota</taxon>
        <taxon>Alphaproteobacteria</taxon>
        <taxon>Hyphomicrobiales</taxon>
        <taxon>Methylobacteriaceae</taxon>
        <taxon>Methylobacterium</taxon>
    </lineage>
</organism>
<evidence type="ECO:0000313" key="3">
    <source>
        <dbReference type="Proteomes" id="UP000286997"/>
    </source>
</evidence>
<dbReference type="Proteomes" id="UP000286997">
    <property type="component" value="Unassembled WGS sequence"/>
</dbReference>
<comment type="caution">
    <text evidence="2">The sequence shown here is derived from an EMBL/GenBank/DDBJ whole genome shotgun (WGS) entry which is preliminary data.</text>
</comment>
<dbReference type="AlphaFoldDB" id="A0A437PH64"/>
<protein>
    <submittedName>
        <fullName evidence="2">Uncharacterized protein</fullName>
    </submittedName>
</protein>
<keyword evidence="1" id="KW-0472">Membrane</keyword>
<proteinExistence type="predicted"/>
<sequence>MNRAAPTPYRPAALAPLRPVVPGSPAALHRPVPPLAALARGLAVLAALALPVAAASVADLAHPAPRIVR</sequence>
<accession>A0A437PH64</accession>
<keyword evidence="1" id="KW-1133">Transmembrane helix</keyword>
<reference evidence="2 3" key="1">
    <citation type="submission" date="2019-01" db="EMBL/GenBank/DDBJ databases">
        <authorList>
            <person name="Chen W.-M."/>
        </authorList>
    </citation>
    <scope>NUCLEOTIDE SEQUENCE [LARGE SCALE GENOMIC DNA]</scope>
    <source>
        <strain evidence="2 3">TER-1</strain>
    </source>
</reference>
<evidence type="ECO:0000313" key="2">
    <source>
        <dbReference type="EMBL" id="RVU21595.1"/>
    </source>
</evidence>
<dbReference type="EMBL" id="SACP01000001">
    <property type="protein sequence ID" value="RVU21595.1"/>
    <property type="molecule type" value="Genomic_DNA"/>
</dbReference>
<name>A0A437PH64_9HYPH</name>
<keyword evidence="3" id="KW-1185">Reference proteome</keyword>
<evidence type="ECO:0000256" key="1">
    <source>
        <dbReference type="SAM" id="Phobius"/>
    </source>
</evidence>
<gene>
    <name evidence="2" type="ORF">EOE48_00615</name>
</gene>